<dbReference type="Proteomes" id="UP001066276">
    <property type="component" value="Chromosome 4_2"/>
</dbReference>
<gene>
    <name evidence="1" type="ORF">NDU88_007883</name>
</gene>
<reference evidence="1" key="1">
    <citation type="journal article" date="2022" name="bioRxiv">
        <title>Sequencing and chromosome-scale assembly of the giantPleurodeles waltlgenome.</title>
        <authorList>
            <person name="Brown T."/>
            <person name="Elewa A."/>
            <person name="Iarovenko S."/>
            <person name="Subramanian E."/>
            <person name="Araus A.J."/>
            <person name="Petzold A."/>
            <person name="Susuki M."/>
            <person name="Suzuki K.-i.T."/>
            <person name="Hayashi T."/>
            <person name="Toyoda A."/>
            <person name="Oliveira C."/>
            <person name="Osipova E."/>
            <person name="Leigh N.D."/>
            <person name="Simon A."/>
            <person name="Yun M.H."/>
        </authorList>
    </citation>
    <scope>NUCLEOTIDE SEQUENCE</scope>
    <source>
        <strain evidence="1">20211129_DDA</strain>
        <tissue evidence="1">Liver</tissue>
    </source>
</reference>
<dbReference type="EMBL" id="JANPWB010000008">
    <property type="protein sequence ID" value="KAJ1167492.1"/>
    <property type="molecule type" value="Genomic_DNA"/>
</dbReference>
<accession>A0AAV7SU75</accession>
<evidence type="ECO:0000313" key="2">
    <source>
        <dbReference type="Proteomes" id="UP001066276"/>
    </source>
</evidence>
<comment type="caution">
    <text evidence="1">The sequence shown here is derived from an EMBL/GenBank/DDBJ whole genome shotgun (WGS) entry which is preliminary data.</text>
</comment>
<protein>
    <submittedName>
        <fullName evidence="1">Uncharacterized protein</fullName>
    </submittedName>
</protein>
<keyword evidence="2" id="KW-1185">Reference proteome</keyword>
<dbReference type="AlphaFoldDB" id="A0AAV7SU75"/>
<name>A0AAV7SU75_PLEWA</name>
<evidence type="ECO:0000313" key="1">
    <source>
        <dbReference type="EMBL" id="KAJ1167492.1"/>
    </source>
</evidence>
<proteinExistence type="predicted"/>
<organism evidence="1 2">
    <name type="scientific">Pleurodeles waltl</name>
    <name type="common">Iberian ribbed newt</name>
    <dbReference type="NCBI Taxonomy" id="8319"/>
    <lineage>
        <taxon>Eukaryota</taxon>
        <taxon>Metazoa</taxon>
        <taxon>Chordata</taxon>
        <taxon>Craniata</taxon>
        <taxon>Vertebrata</taxon>
        <taxon>Euteleostomi</taxon>
        <taxon>Amphibia</taxon>
        <taxon>Batrachia</taxon>
        <taxon>Caudata</taxon>
        <taxon>Salamandroidea</taxon>
        <taxon>Salamandridae</taxon>
        <taxon>Pleurodelinae</taxon>
        <taxon>Pleurodeles</taxon>
    </lineage>
</organism>
<sequence length="162" mass="17633">MAVKSVYELLLDGPIRGPLRLQICTCTPPTQPQEEERAWKCLHRFLLSCRAPHPSYHTPPAESYAIGSISKSSELPNSAHLASGNKQIQQIRPAAASWASYGVGKTRKQYIGNAGHHDPYEEVWFVVLQASVHEVSAGVVGLMMKSGGLVLMALGLQCQLGQ</sequence>